<dbReference type="Proteomes" id="UP000621447">
    <property type="component" value="Unassembled WGS sequence"/>
</dbReference>
<evidence type="ECO:0000313" key="3">
    <source>
        <dbReference type="Proteomes" id="UP000621447"/>
    </source>
</evidence>
<dbReference type="EMBL" id="JABULH010000005">
    <property type="protein sequence ID" value="NTS66022.1"/>
    <property type="molecule type" value="Genomic_DNA"/>
</dbReference>
<evidence type="ECO:0000259" key="1">
    <source>
        <dbReference type="Pfam" id="PF02698"/>
    </source>
</evidence>
<dbReference type="InterPro" id="IPR014729">
    <property type="entry name" value="Rossmann-like_a/b/a_fold"/>
</dbReference>
<organism evidence="2 3">
    <name type="scientific">Sphingomonas hominis</name>
    <dbReference type="NCBI Taxonomy" id="2741495"/>
    <lineage>
        <taxon>Bacteria</taxon>
        <taxon>Pseudomonadati</taxon>
        <taxon>Pseudomonadota</taxon>
        <taxon>Alphaproteobacteria</taxon>
        <taxon>Sphingomonadales</taxon>
        <taxon>Sphingomonadaceae</taxon>
        <taxon>Sphingomonas</taxon>
    </lineage>
</organism>
<dbReference type="RefSeq" id="WP_174194639.1">
    <property type="nucleotide sequence ID" value="NZ_JABULH010000005.1"/>
</dbReference>
<accession>A0ABX2JHZ7</accession>
<dbReference type="PANTHER" id="PTHR30336">
    <property type="entry name" value="INNER MEMBRANE PROTEIN, PROBABLE PERMEASE"/>
    <property type="match status" value="1"/>
</dbReference>
<feature type="domain" description="DUF218" evidence="1">
    <location>
        <begin position="6"/>
        <end position="147"/>
    </location>
</feature>
<name>A0ABX2JHZ7_9SPHN</name>
<comment type="caution">
    <text evidence="2">The sequence shown here is derived from an EMBL/GenBank/DDBJ whole genome shotgun (WGS) entry which is preliminary data.</text>
</comment>
<dbReference type="Gene3D" id="3.40.50.620">
    <property type="entry name" value="HUPs"/>
    <property type="match status" value="1"/>
</dbReference>
<gene>
    <name evidence="2" type="ORF">HRV97_12720</name>
</gene>
<proteinExistence type="predicted"/>
<reference evidence="2 3" key="1">
    <citation type="submission" date="2020-06" db="EMBL/GenBank/DDBJ databases">
        <title>Sphingomonas hominis sp. nov., a member of the Sphingomonas, isolated from the hair of a 22-year-old girl.</title>
        <authorList>
            <person name="Zhang D.-F."/>
            <person name="Cui X.-W."/>
        </authorList>
    </citation>
    <scope>NUCLEOTIDE SEQUENCE [LARGE SCALE GENOMIC DNA]</scope>
    <source>
        <strain evidence="2 3">HHU CXW</strain>
    </source>
</reference>
<keyword evidence="3" id="KW-1185">Reference proteome</keyword>
<sequence>MRAPTLIVVFGAAVRADGRPSGALAGRIALARRLALEEPGAIVFCSGAVGREGPSEASVIADGLRDMVAGERLVLDETSRDTLQTALAAARYARANGIARCIACTDNWHQPRARMLLRMFGVVAGGAWMTPRAQPAALRARNYAREALALPYDVVAGAWALTGARVRRAAR</sequence>
<dbReference type="InterPro" id="IPR051599">
    <property type="entry name" value="Cell_Envelope_Assoc"/>
</dbReference>
<dbReference type="InterPro" id="IPR003848">
    <property type="entry name" value="DUF218"/>
</dbReference>
<dbReference type="Pfam" id="PF02698">
    <property type="entry name" value="DUF218"/>
    <property type="match status" value="1"/>
</dbReference>
<evidence type="ECO:0000313" key="2">
    <source>
        <dbReference type="EMBL" id="NTS66022.1"/>
    </source>
</evidence>
<protein>
    <submittedName>
        <fullName evidence="2">YdcF family protein</fullName>
    </submittedName>
</protein>
<dbReference type="CDD" id="cd06259">
    <property type="entry name" value="YdcF-like"/>
    <property type="match status" value="1"/>
</dbReference>
<dbReference type="PANTHER" id="PTHR30336:SF4">
    <property type="entry name" value="ENVELOPE BIOGENESIS FACTOR ELYC"/>
    <property type="match status" value="1"/>
</dbReference>